<feature type="region of interest" description="Disordered" evidence="1">
    <location>
        <begin position="103"/>
        <end position="128"/>
    </location>
</feature>
<evidence type="ECO:0000313" key="3">
    <source>
        <dbReference type="EMBL" id="TWU55323.1"/>
    </source>
</evidence>
<feature type="compositionally biased region" description="Low complexity" evidence="1">
    <location>
        <begin position="238"/>
        <end position="254"/>
    </location>
</feature>
<feature type="region of interest" description="Disordered" evidence="1">
    <location>
        <begin position="223"/>
        <end position="265"/>
    </location>
</feature>
<feature type="compositionally biased region" description="Pro residues" evidence="1">
    <location>
        <begin position="228"/>
        <end position="237"/>
    </location>
</feature>
<dbReference type="Pfam" id="PF09851">
    <property type="entry name" value="SHOCT"/>
    <property type="match status" value="1"/>
</dbReference>
<gene>
    <name evidence="3" type="ORF">Poly59_16200</name>
</gene>
<evidence type="ECO:0000313" key="4">
    <source>
        <dbReference type="Proteomes" id="UP000317977"/>
    </source>
</evidence>
<sequence>MAEAQEKTHLSKLSPAGNQLVQELAQRYGLSTDAVTHMLIAVSNGNGTMAQFGHPEFGGSGQWMSGGMTMVSDLFNNHLKNLVNNLCTEISNSLANHQLIAPSGSFQSQSQSGGHQQNQSSGQLGSQNSLFVPDPEATWWPAELGSPNATGSQNNVKYAYFANRCRLAVKTGGNTWVYDTLNHQIGGFSQQQGVGGSITFSSQFGVVNLSSLPVVWRGMLPYQESIPQPEPPQPINQPPSNQQPGNQQPAASPATGDSASGASVLETLERLGGLMEKGFLSKEEFEAKKADLLSRL</sequence>
<dbReference type="InterPro" id="IPR018649">
    <property type="entry name" value="SHOCT"/>
</dbReference>
<comment type="caution">
    <text evidence="3">The sequence shown here is derived from an EMBL/GenBank/DDBJ whole genome shotgun (WGS) entry which is preliminary data.</text>
</comment>
<proteinExistence type="predicted"/>
<dbReference type="Proteomes" id="UP000317977">
    <property type="component" value="Unassembled WGS sequence"/>
</dbReference>
<feature type="domain" description="SHOCT" evidence="2">
    <location>
        <begin position="267"/>
        <end position="293"/>
    </location>
</feature>
<evidence type="ECO:0000256" key="1">
    <source>
        <dbReference type="SAM" id="MobiDB-lite"/>
    </source>
</evidence>
<name>A0A5C6F0C3_9BACT</name>
<accession>A0A5C6F0C3</accession>
<organism evidence="3 4">
    <name type="scientific">Rubripirellula reticaptiva</name>
    <dbReference type="NCBI Taxonomy" id="2528013"/>
    <lineage>
        <taxon>Bacteria</taxon>
        <taxon>Pseudomonadati</taxon>
        <taxon>Planctomycetota</taxon>
        <taxon>Planctomycetia</taxon>
        <taxon>Pirellulales</taxon>
        <taxon>Pirellulaceae</taxon>
        <taxon>Rubripirellula</taxon>
    </lineage>
</organism>
<evidence type="ECO:0000259" key="2">
    <source>
        <dbReference type="Pfam" id="PF09851"/>
    </source>
</evidence>
<dbReference type="AlphaFoldDB" id="A0A5C6F0C3"/>
<reference evidence="3 4" key="1">
    <citation type="submission" date="2019-02" db="EMBL/GenBank/DDBJ databases">
        <title>Deep-cultivation of Planctomycetes and their phenomic and genomic characterization uncovers novel biology.</title>
        <authorList>
            <person name="Wiegand S."/>
            <person name="Jogler M."/>
            <person name="Boedeker C."/>
            <person name="Pinto D."/>
            <person name="Vollmers J."/>
            <person name="Rivas-Marin E."/>
            <person name="Kohn T."/>
            <person name="Peeters S.H."/>
            <person name="Heuer A."/>
            <person name="Rast P."/>
            <person name="Oberbeckmann S."/>
            <person name="Bunk B."/>
            <person name="Jeske O."/>
            <person name="Meyerdierks A."/>
            <person name="Storesund J.E."/>
            <person name="Kallscheuer N."/>
            <person name="Luecker S."/>
            <person name="Lage O.M."/>
            <person name="Pohl T."/>
            <person name="Merkel B.J."/>
            <person name="Hornburger P."/>
            <person name="Mueller R.-W."/>
            <person name="Bruemmer F."/>
            <person name="Labrenz M."/>
            <person name="Spormann A.M."/>
            <person name="Op Den Camp H."/>
            <person name="Overmann J."/>
            <person name="Amann R."/>
            <person name="Jetten M.S.M."/>
            <person name="Mascher T."/>
            <person name="Medema M.H."/>
            <person name="Devos D.P."/>
            <person name="Kaster A.-K."/>
            <person name="Ovreas L."/>
            <person name="Rohde M."/>
            <person name="Galperin M.Y."/>
            <person name="Jogler C."/>
        </authorList>
    </citation>
    <scope>NUCLEOTIDE SEQUENCE [LARGE SCALE GENOMIC DNA]</scope>
    <source>
        <strain evidence="3 4">Poly59</strain>
    </source>
</reference>
<dbReference type="EMBL" id="SJPX01000002">
    <property type="protein sequence ID" value="TWU55323.1"/>
    <property type="molecule type" value="Genomic_DNA"/>
</dbReference>
<protein>
    <recommendedName>
        <fullName evidence="2">SHOCT domain-containing protein</fullName>
    </recommendedName>
</protein>
<keyword evidence="4" id="KW-1185">Reference proteome</keyword>